<dbReference type="PIRSF" id="PIRSF015040">
    <property type="entry name" value="ATPase_SAG2001_prd"/>
    <property type="match status" value="1"/>
</dbReference>
<protein>
    <submittedName>
        <fullName evidence="3">ATPase</fullName>
    </submittedName>
</protein>
<organism evidence="3 4">
    <name type="scientific">Trebonia kvetii</name>
    <dbReference type="NCBI Taxonomy" id="2480626"/>
    <lineage>
        <taxon>Bacteria</taxon>
        <taxon>Bacillati</taxon>
        <taxon>Actinomycetota</taxon>
        <taxon>Actinomycetes</taxon>
        <taxon>Streptosporangiales</taxon>
        <taxon>Treboniaceae</taxon>
        <taxon>Trebonia</taxon>
    </lineage>
</organism>
<dbReference type="PANTHER" id="PTHR30121">
    <property type="entry name" value="UNCHARACTERIZED PROTEIN YJGR-RELATED"/>
    <property type="match status" value="1"/>
</dbReference>
<comment type="caution">
    <text evidence="3">The sequence shown here is derived from an EMBL/GenBank/DDBJ whole genome shotgun (WGS) entry which is preliminary data.</text>
</comment>
<evidence type="ECO:0000313" key="4">
    <source>
        <dbReference type="Proteomes" id="UP000460272"/>
    </source>
</evidence>
<feature type="region of interest" description="Disordered" evidence="1">
    <location>
        <begin position="1"/>
        <end position="77"/>
    </location>
</feature>
<gene>
    <name evidence="3" type="ORF">EAS64_07435</name>
</gene>
<feature type="compositionally biased region" description="Basic residues" evidence="1">
    <location>
        <begin position="1"/>
        <end position="21"/>
    </location>
</feature>
<dbReference type="OrthoDB" id="3885223at2"/>
<dbReference type="Pfam" id="PF12846">
    <property type="entry name" value="AAA_10"/>
    <property type="match status" value="1"/>
</dbReference>
<dbReference type="Gene3D" id="3.40.50.300">
    <property type="entry name" value="P-loop containing nucleotide triphosphate hydrolases"/>
    <property type="match status" value="2"/>
</dbReference>
<sequence>MTCCRSRRRARPRSARRRASRIRLSPGCSLPDCPPPRQGRSNDQTNGCGELSRSHDPASGHRGSAGDTPWGDERLVSGKKSKGRSRLAIRYFDDRVLLTDTHAWAYYRVPSVSYEFTTPDERETLATNITVALAAIRMQDAEVHLRIAHRPYPAVDWATGLDATSDGGPGWREYLEQIYQHVWAKDFWSKEIYIGVRLGQRSVRAQLTDGLFGNFMNTYRAAERGRGPEEDALPAGEVGKWTEQAERLGRALTASALAARHASAREVAWLFRHTLMGSLGDPPPSATRRRTWSAGEIEQLYEGVVHNGRTMLRLEQVQGDSWAAFLSFARFPDLMAFPDGEPWLHYADSLPFPVEISSRMHLIPPAKASKDVSRRLAHARDMDAHIREAGAEAPIALAEQIAAARMLEHGITKDRLPFVYGWHRLFVTAPTRELCVRRVEAVTEHYRDIGIDLVNSTGDQFSLLSESLPGEKVRLSSYVQRQPLYTIAGGMPTATVELGDRIAEGVGWIGPYIGETLGRARSVVHFDPMVAAARNRPTAVAITGEPGGGKTTLAMLLIYQLALRGATIAVIDPKGDAEPLAEFLSKTGRKARVLPLSSAAAGLLDPFSFGDDPAVKRTMATETLRLLLPRMSEERESAMIQAVGAVATGPRPSLGKVVRMLEESDDPAWKNLGAVMRSISEMRLARLCFSPSGSQQIDAQGWTTVFTLGGLTLPDTTTGREDYSYEQRLSVALLYLVSQFARRLMNNIDRTAPKAIFLDEAWAITSTPEGAKLVPEVSRMGRSRNTALILISQNAGDLLSEQVTNCISSVFAFRSSERAEVTNVLSLLGVEPSEEHKAILRALGNGECIFRDLDDRAGRIGVDLVSEQLRDWIDTNPTRARRPQPAASTPQ</sequence>
<dbReference type="PANTHER" id="PTHR30121:SF6">
    <property type="entry name" value="SLR6007 PROTEIN"/>
    <property type="match status" value="1"/>
</dbReference>
<dbReference type="InterPro" id="IPR016628">
    <property type="entry name" value="ATPase_SAG2001_prd"/>
</dbReference>
<dbReference type="EMBL" id="RPFW01000001">
    <property type="protein sequence ID" value="TVZ07133.1"/>
    <property type="molecule type" value="Genomic_DNA"/>
</dbReference>
<accession>A0A6P2CC06</accession>
<dbReference type="InterPro" id="IPR051162">
    <property type="entry name" value="T4SS_component"/>
</dbReference>
<keyword evidence="4" id="KW-1185">Reference proteome</keyword>
<reference evidence="3 4" key="1">
    <citation type="submission" date="2018-11" db="EMBL/GenBank/DDBJ databases">
        <title>Trebonia kvetii gen.nov., sp.nov., a novel acidophilic actinobacterium, and proposal of the new actinobacterial family Treboniaceae fam. nov.</title>
        <authorList>
            <person name="Rapoport D."/>
            <person name="Sagova-Mareckova M."/>
            <person name="Sedlacek I."/>
            <person name="Provaznik J."/>
            <person name="Kralova S."/>
            <person name="Pavlinic D."/>
            <person name="Benes V."/>
            <person name="Kopecky J."/>
        </authorList>
    </citation>
    <scope>NUCLEOTIDE SEQUENCE [LARGE SCALE GENOMIC DNA]</scope>
    <source>
        <strain evidence="3 4">15Tr583</strain>
    </source>
</reference>
<evidence type="ECO:0000256" key="1">
    <source>
        <dbReference type="SAM" id="MobiDB-lite"/>
    </source>
</evidence>
<evidence type="ECO:0000259" key="2">
    <source>
        <dbReference type="SMART" id="SM00382"/>
    </source>
</evidence>
<dbReference type="SUPFAM" id="SSF52540">
    <property type="entry name" value="P-loop containing nucleoside triphosphate hydrolases"/>
    <property type="match status" value="1"/>
</dbReference>
<dbReference type="InterPro" id="IPR003593">
    <property type="entry name" value="AAA+_ATPase"/>
</dbReference>
<dbReference type="SMART" id="SM00382">
    <property type="entry name" value="AAA"/>
    <property type="match status" value="1"/>
</dbReference>
<dbReference type="AlphaFoldDB" id="A0A6P2CC06"/>
<proteinExistence type="predicted"/>
<feature type="domain" description="AAA+ ATPase" evidence="2">
    <location>
        <begin position="536"/>
        <end position="817"/>
    </location>
</feature>
<name>A0A6P2CC06_9ACTN</name>
<dbReference type="Proteomes" id="UP000460272">
    <property type="component" value="Unassembled WGS sequence"/>
</dbReference>
<evidence type="ECO:0000313" key="3">
    <source>
        <dbReference type="EMBL" id="TVZ07133.1"/>
    </source>
</evidence>
<dbReference type="InterPro" id="IPR027417">
    <property type="entry name" value="P-loop_NTPase"/>
</dbReference>